<evidence type="ECO:0000313" key="2">
    <source>
        <dbReference type="Proteomes" id="UP001259587"/>
    </source>
</evidence>
<evidence type="ECO:0000313" key="1">
    <source>
        <dbReference type="EMBL" id="MDR6714644.1"/>
    </source>
</evidence>
<comment type="caution">
    <text evidence="1">The sequence shown here is derived from an EMBL/GenBank/DDBJ whole genome shotgun (WGS) entry which is preliminary data.</text>
</comment>
<dbReference type="EMBL" id="JAVDTH010000032">
    <property type="protein sequence ID" value="MDR6714644.1"/>
    <property type="molecule type" value="Genomic_DNA"/>
</dbReference>
<proteinExistence type="predicted"/>
<name>A0ACC6K832_9PSED</name>
<protein>
    <submittedName>
        <fullName evidence="1">Uncharacterized protein</fullName>
    </submittedName>
</protein>
<accession>A0ACC6K832</accession>
<keyword evidence="2" id="KW-1185">Reference proteome</keyword>
<organism evidence="1 2">
    <name type="scientific">Pseudomonas hunanensis</name>
    <dbReference type="NCBI Taxonomy" id="1247546"/>
    <lineage>
        <taxon>Bacteria</taxon>
        <taxon>Pseudomonadati</taxon>
        <taxon>Pseudomonadota</taxon>
        <taxon>Gammaproteobacteria</taxon>
        <taxon>Pseudomonadales</taxon>
        <taxon>Pseudomonadaceae</taxon>
        <taxon>Pseudomonas</taxon>
    </lineage>
</organism>
<reference evidence="1" key="1">
    <citation type="submission" date="2023-07" db="EMBL/GenBank/DDBJ databases">
        <title>Sorghum-associated microbial communities from plants grown in Nebraska, USA.</title>
        <authorList>
            <person name="Schachtman D."/>
        </authorList>
    </citation>
    <scope>NUCLEOTIDE SEQUENCE</scope>
    <source>
        <strain evidence="1">BE56</strain>
    </source>
</reference>
<dbReference type="Proteomes" id="UP001259587">
    <property type="component" value="Unassembled WGS sequence"/>
</dbReference>
<gene>
    <name evidence="1" type="ORF">J2W83_004280</name>
</gene>
<sequence length="343" mass="37728">MQHTPFSLVSAGALLCAGLMTAHAAPTQAGNIVLFDKDNKTCTLEVPAGASGKTWQFDLNTVGSSCYNVLPRQIQLTNLPSATQILMTDAYWCNEATEPQDSYDSKDHWIKLRTTRQPTSTEAYGIHDWYAQSNGSIITPGLQLLDKYTRSGTPQYDTLSCIRVTTSAGPDTPVFPTASVGSRSWGDSKEEADSKITCEGNTVMTGRNHRGDERGQTKHECGVVSQDGNAAVVGTRGWSIKFSESDRVGNNEWDEGYYFSCPLNQVMTGREHWGDENGDTRYECAPLTVNGRQLDVTPGDWSAGMNETDSEHKCAQDQVMVGRWHRGDENTKGSTRYRCATVR</sequence>